<organism evidence="1 2">
    <name type="scientific">Paenibacillus mendelii</name>
    <dbReference type="NCBI Taxonomy" id="206163"/>
    <lineage>
        <taxon>Bacteria</taxon>
        <taxon>Bacillati</taxon>
        <taxon>Bacillota</taxon>
        <taxon>Bacilli</taxon>
        <taxon>Bacillales</taxon>
        <taxon>Paenibacillaceae</taxon>
        <taxon>Paenibacillus</taxon>
    </lineage>
</organism>
<keyword evidence="2" id="KW-1185">Reference proteome</keyword>
<gene>
    <name evidence="1" type="ORF">ACFFJ8_35390</name>
</gene>
<name>A0ABV6JL16_9BACL</name>
<dbReference type="InterPro" id="IPR016181">
    <property type="entry name" value="Acyl_CoA_acyltransferase"/>
</dbReference>
<evidence type="ECO:0000313" key="1">
    <source>
        <dbReference type="EMBL" id="MFC0396620.1"/>
    </source>
</evidence>
<dbReference type="SUPFAM" id="SSF55729">
    <property type="entry name" value="Acyl-CoA N-acyltransferases (Nat)"/>
    <property type="match status" value="1"/>
</dbReference>
<dbReference type="EMBL" id="JBHLVF010000064">
    <property type="protein sequence ID" value="MFC0396620.1"/>
    <property type="molecule type" value="Genomic_DNA"/>
</dbReference>
<sequence length="176" mass="20833">MNYYFQLCATARYQERYISFMLEHYKELNLPYPFPVSLSFIASPILMKEDAILFFDSDDEIAGALGFIYGTGDNNYQDTHIVQIQTIFIVEQHRRTRLLLEAIQYLTQFLEQTDKNVTELRFWTPAEDGLRRLCAKLAKREAVMDTALGSIDEYRASLAHWHDYGMRFRHLMYFET</sequence>
<dbReference type="Proteomes" id="UP001589818">
    <property type="component" value="Unassembled WGS sequence"/>
</dbReference>
<dbReference type="RefSeq" id="WP_204821306.1">
    <property type="nucleotide sequence ID" value="NZ_JANHOF010000012.1"/>
</dbReference>
<evidence type="ECO:0008006" key="3">
    <source>
        <dbReference type="Google" id="ProtNLM"/>
    </source>
</evidence>
<comment type="caution">
    <text evidence="1">The sequence shown here is derived from an EMBL/GenBank/DDBJ whole genome shotgun (WGS) entry which is preliminary data.</text>
</comment>
<protein>
    <recommendedName>
        <fullName evidence="3">N-acetyltransferase domain-containing protein</fullName>
    </recommendedName>
</protein>
<proteinExistence type="predicted"/>
<evidence type="ECO:0000313" key="2">
    <source>
        <dbReference type="Proteomes" id="UP001589818"/>
    </source>
</evidence>
<reference evidence="1 2" key="1">
    <citation type="submission" date="2024-09" db="EMBL/GenBank/DDBJ databases">
        <authorList>
            <person name="Sun Q."/>
            <person name="Mori K."/>
        </authorList>
    </citation>
    <scope>NUCLEOTIDE SEQUENCE [LARGE SCALE GENOMIC DNA]</scope>
    <source>
        <strain evidence="1 2">CCM 4839</strain>
    </source>
</reference>
<accession>A0ABV6JL16</accession>